<evidence type="ECO:0000256" key="2">
    <source>
        <dbReference type="ARBA" id="ARBA00005695"/>
    </source>
</evidence>
<dbReference type="PANTHER" id="PTHR30290">
    <property type="entry name" value="PERIPLASMIC BINDING COMPONENT OF ABC TRANSPORTER"/>
    <property type="match status" value="1"/>
</dbReference>
<comment type="similarity">
    <text evidence="2">Belongs to the bacterial solute-binding protein 5 family.</text>
</comment>
<evidence type="ECO:0000256" key="4">
    <source>
        <dbReference type="ARBA" id="ARBA00022729"/>
    </source>
</evidence>
<dbReference type="Gene3D" id="3.10.105.10">
    <property type="entry name" value="Dipeptide-binding Protein, Domain 3"/>
    <property type="match status" value="1"/>
</dbReference>
<dbReference type="SUPFAM" id="SSF53850">
    <property type="entry name" value="Periplasmic binding protein-like II"/>
    <property type="match status" value="1"/>
</dbReference>
<keyword evidence="3" id="KW-0813">Transport</keyword>
<reference evidence="7" key="1">
    <citation type="submission" date="2020-02" db="EMBL/GenBank/DDBJ databases">
        <authorList>
            <person name="Meier V. D."/>
        </authorList>
    </citation>
    <scope>NUCLEOTIDE SEQUENCE</scope>
    <source>
        <strain evidence="7">AVDCRST_MAG59</strain>
    </source>
</reference>
<dbReference type="EMBL" id="CADCWF010000008">
    <property type="protein sequence ID" value="CAA9534791.1"/>
    <property type="molecule type" value="Genomic_DNA"/>
</dbReference>
<evidence type="ECO:0000259" key="6">
    <source>
        <dbReference type="Pfam" id="PF00496"/>
    </source>
</evidence>
<name>A0A6J4TXC3_9BACT</name>
<dbReference type="CDD" id="cd08504">
    <property type="entry name" value="PBP2_OppA"/>
    <property type="match status" value="1"/>
</dbReference>
<dbReference type="AlphaFoldDB" id="A0A6J4TXC3"/>
<accession>A0A6J4TXC3</accession>
<sequence length="552" mass="59011">MVPPPCHLPVALVLALLVLTSSLAGVAAAVATPVAGRVVIEATPEVSRATPSGEQVLRITGPVEPIATIDPALARDVTASFFSRLLFRGLTRLDDSLAPVPELAERIEISADGLVYRFVLREGVAYHDGRPIVASDVVASLTRSLSPATAGGDVERIGGPTYLSDIDGATAITAGESDTLRGARVVDDRTLELRLAAPRATFLMKLASPAAAVVDPIQVASGPDWWQTANGSGPFRVDAFVPEERLDLVAFDDYAAGPPTLRGIEMRLGPTAANAFNLYQAGEIDVTAVPLSSIDAVLDPLAGTADDLSVVPMLSTSYIALRTDEPPLDDPAVRRALTLAFPRGQLAEAGFAGHKLPADGLLPPGLLHRDWPTALPAYDPKAAKAVLAESRYPVGTEMPPIQIYGLGAFGAETLRDTAGETLGIEIDVVELEWPDFYLRLARRELPAYELLWVADYPDPESFLWSLFASESPDNFTGYANPAFDALLTEAAATLEPEARADLYDRAHRLLIDDGVVLPLLHDIRYTLSRPEVKGLVVTQLGILDFDGVWIER</sequence>
<dbReference type="Pfam" id="PF00496">
    <property type="entry name" value="SBP_bac_5"/>
    <property type="match status" value="1"/>
</dbReference>
<evidence type="ECO:0000256" key="1">
    <source>
        <dbReference type="ARBA" id="ARBA00004196"/>
    </source>
</evidence>
<comment type="subcellular location">
    <subcellularLocation>
        <location evidence="1">Cell envelope</location>
    </subcellularLocation>
</comment>
<dbReference type="InterPro" id="IPR030678">
    <property type="entry name" value="Peptide/Ni-bd"/>
</dbReference>
<evidence type="ECO:0000256" key="5">
    <source>
        <dbReference type="SAM" id="SignalP"/>
    </source>
</evidence>
<dbReference type="GO" id="GO:0030288">
    <property type="term" value="C:outer membrane-bounded periplasmic space"/>
    <property type="evidence" value="ECO:0007669"/>
    <property type="project" value="UniProtKB-ARBA"/>
</dbReference>
<protein>
    <submittedName>
        <fullName evidence="7">Oligopeptide ABC transporter, periplasmic oligopeptide-binding protein OppA</fullName>
    </submittedName>
</protein>
<proteinExistence type="inferred from homology"/>
<dbReference type="GO" id="GO:0015833">
    <property type="term" value="P:peptide transport"/>
    <property type="evidence" value="ECO:0007669"/>
    <property type="project" value="TreeGrafter"/>
</dbReference>
<dbReference type="Gene3D" id="3.90.76.10">
    <property type="entry name" value="Dipeptide-binding Protein, Domain 1"/>
    <property type="match status" value="1"/>
</dbReference>
<dbReference type="InterPro" id="IPR000914">
    <property type="entry name" value="SBP_5_dom"/>
</dbReference>
<evidence type="ECO:0000256" key="3">
    <source>
        <dbReference type="ARBA" id="ARBA00022448"/>
    </source>
</evidence>
<dbReference type="GO" id="GO:0043190">
    <property type="term" value="C:ATP-binding cassette (ABC) transporter complex"/>
    <property type="evidence" value="ECO:0007669"/>
    <property type="project" value="InterPro"/>
</dbReference>
<dbReference type="Gene3D" id="3.40.190.10">
    <property type="entry name" value="Periplasmic binding protein-like II"/>
    <property type="match status" value="1"/>
</dbReference>
<dbReference type="InterPro" id="IPR039424">
    <property type="entry name" value="SBP_5"/>
</dbReference>
<dbReference type="GO" id="GO:1904680">
    <property type="term" value="F:peptide transmembrane transporter activity"/>
    <property type="evidence" value="ECO:0007669"/>
    <property type="project" value="TreeGrafter"/>
</dbReference>
<feature type="signal peptide" evidence="5">
    <location>
        <begin position="1"/>
        <end position="24"/>
    </location>
</feature>
<keyword evidence="4 5" id="KW-0732">Signal</keyword>
<organism evidence="7">
    <name type="scientific">uncultured Thermomicrobiales bacterium</name>
    <dbReference type="NCBI Taxonomy" id="1645740"/>
    <lineage>
        <taxon>Bacteria</taxon>
        <taxon>Pseudomonadati</taxon>
        <taxon>Thermomicrobiota</taxon>
        <taxon>Thermomicrobia</taxon>
        <taxon>Thermomicrobiales</taxon>
        <taxon>environmental samples</taxon>
    </lineage>
</organism>
<dbReference type="PANTHER" id="PTHR30290:SF10">
    <property type="entry name" value="PERIPLASMIC OLIGOPEPTIDE-BINDING PROTEIN-RELATED"/>
    <property type="match status" value="1"/>
</dbReference>
<gene>
    <name evidence="7" type="ORF">AVDCRST_MAG59-220</name>
</gene>
<feature type="chain" id="PRO_5026890505" evidence="5">
    <location>
        <begin position="25"/>
        <end position="552"/>
    </location>
</feature>
<evidence type="ECO:0000313" key="7">
    <source>
        <dbReference type="EMBL" id="CAA9534791.1"/>
    </source>
</evidence>
<dbReference type="PIRSF" id="PIRSF002741">
    <property type="entry name" value="MppA"/>
    <property type="match status" value="1"/>
</dbReference>
<feature type="domain" description="Solute-binding protein family 5" evidence="6">
    <location>
        <begin position="99"/>
        <end position="470"/>
    </location>
</feature>